<protein>
    <submittedName>
        <fullName evidence="1">10317_t:CDS:1</fullName>
    </submittedName>
</protein>
<organism evidence="1 2">
    <name type="scientific">Cetraspora pellucida</name>
    <dbReference type="NCBI Taxonomy" id="1433469"/>
    <lineage>
        <taxon>Eukaryota</taxon>
        <taxon>Fungi</taxon>
        <taxon>Fungi incertae sedis</taxon>
        <taxon>Mucoromycota</taxon>
        <taxon>Glomeromycotina</taxon>
        <taxon>Glomeromycetes</taxon>
        <taxon>Diversisporales</taxon>
        <taxon>Gigasporaceae</taxon>
        <taxon>Cetraspora</taxon>
    </lineage>
</organism>
<sequence>KLICEADINITSESAISAISSDQFGSFEHNLQVNFTQLDSIHGHHVFTNKVRKEMSHKQQWDEEFGILKKTLELVIATGRYKKLYELHLKLSKEIKMELTKTNSHNVLNNNSVEFATTISNPVGVHSKGQKPKNASAKAFNDDTQENYNNHENISKSSLSVTKCNAKSLIRMDQKDYDNYEGEFSLTSQNAENTESLIRMDQEGYDNYGEFSLSVTRRSSESLTKTVDKNITNHDNKSCQYGVCGQAGHNSCTCNSDGSNNCENIDSTKTLLIMEVSSAVVVLVIKLATMHAHAAQKSSCKYGLIMFYKCYAYYIHA</sequence>
<dbReference type="Proteomes" id="UP000789366">
    <property type="component" value="Unassembled WGS sequence"/>
</dbReference>
<comment type="caution">
    <text evidence="1">The sequence shown here is derived from an EMBL/GenBank/DDBJ whole genome shotgun (WGS) entry which is preliminary data.</text>
</comment>
<gene>
    <name evidence="1" type="ORF">SPELUC_LOCUS2390</name>
</gene>
<reference evidence="1" key="1">
    <citation type="submission" date="2021-06" db="EMBL/GenBank/DDBJ databases">
        <authorList>
            <person name="Kallberg Y."/>
            <person name="Tangrot J."/>
            <person name="Rosling A."/>
        </authorList>
    </citation>
    <scope>NUCLEOTIDE SEQUENCE</scope>
    <source>
        <strain evidence="1">28 12/20/2015</strain>
    </source>
</reference>
<evidence type="ECO:0000313" key="1">
    <source>
        <dbReference type="EMBL" id="CAG8487169.1"/>
    </source>
</evidence>
<evidence type="ECO:0000313" key="2">
    <source>
        <dbReference type="Proteomes" id="UP000789366"/>
    </source>
</evidence>
<proteinExistence type="predicted"/>
<keyword evidence="2" id="KW-1185">Reference proteome</keyword>
<feature type="non-terminal residue" evidence="1">
    <location>
        <position position="1"/>
    </location>
</feature>
<accession>A0ACA9KQI9</accession>
<dbReference type="EMBL" id="CAJVPW010001567">
    <property type="protein sequence ID" value="CAG8487169.1"/>
    <property type="molecule type" value="Genomic_DNA"/>
</dbReference>
<name>A0ACA9KQI9_9GLOM</name>